<feature type="disulfide bond" description="Redox-active" evidence="3">
    <location>
        <begin position="99"/>
        <end position="103"/>
    </location>
</feature>
<dbReference type="AlphaFoldDB" id="A0AAP2ZAZ1"/>
<reference evidence="4 5" key="1">
    <citation type="submission" date="2022-09" db="EMBL/GenBank/DDBJ databases">
        <title>Enrichment on poylsaccharides allowed isolation of novel metabolic and taxonomic groups of Haloarchaea.</title>
        <authorList>
            <person name="Sorokin D.Y."/>
            <person name="Elcheninov A.G."/>
            <person name="Khizhniak T.V."/>
            <person name="Kolganova T.V."/>
            <person name="Kublanov I.V."/>
        </authorList>
    </citation>
    <scope>NUCLEOTIDE SEQUENCE [LARGE SCALE GENOMIC DNA]</scope>
    <source>
        <strain evidence="4 5">AArc-curdl1</strain>
    </source>
</reference>
<keyword evidence="5" id="KW-1185">Reference proteome</keyword>
<dbReference type="CDD" id="cd02968">
    <property type="entry name" value="SCO"/>
    <property type="match status" value="1"/>
</dbReference>
<dbReference type="Gene3D" id="3.40.30.10">
    <property type="entry name" value="Glutaredoxin"/>
    <property type="match status" value="1"/>
</dbReference>
<dbReference type="InterPro" id="IPR036249">
    <property type="entry name" value="Thioredoxin-like_sf"/>
</dbReference>
<dbReference type="SUPFAM" id="SSF52833">
    <property type="entry name" value="Thioredoxin-like"/>
    <property type="match status" value="1"/>
</dbReference>
<keyword evidence="2" id="KW-0479">Metal-binding</keyword>
<organism evidence="4 5">
    <name type="scientific">Natronosalvus hydrolyticus</name>
    <dbReference type="NCBI Taxonomy" id="2979988"/>
    <lineage>
        <taxon>Archaea</taxon>
        <taxon>Methanobacteriati</taxon>
        <taxon>Methanobacteriota</taxon>
        <taxon>Stenosarchaea group</taxon>
        <taxon>Halobacteria</taxon>
        <taxon>Halobacteriales</taxon>
        <taxon>Natrialbaceae</taxon>
        <taxon>Natronosalvus</taxon>
    </lineage>
</organism>
<evidence type="ECO:0000313" key="5">
    <source>
        <dbReference type="Proteomes" id="UP001321047"/>
    </source>
</evidence>
<evidence type="ECO:0000256" key="1">
    <source>
        <dbReference type="ARBA" id="ARBA00010996"/>
    </source>
</evidence>
<accession>A0AAP2ZAZ1</accession>
<feature type="binding site" evidence="2">
    <location>
        <position position="203"/>
    </location>
    <ligand>
        <name>Cu cation</name>
        <dbReference type="ChEBI" id="CHEBI:23378"/>
    </ligand>
</feature>
<feature type="binding site" evidence="2">
    <location>
        <position position="103"/>
    </location>
    <ligand>
        <name>Cu cation</name>
        <dbReference type="ChEBI" id="CHEBI:23378"/>
    </ligand>
</feature>
<dbReference type="Proteomes" id="UP001321047">
    <property type="component" value="Unassembled WGS sequence"/>
</dbReference>
<dbReference type="RefSeq" id="WP_342809546.1">
    <property type="nucleotide sequence ID" value="NZ_JAOPJZ010000014.1"/>
</dbReference>
<evidence type="ECO:0000313" key="4">
    <source>
        <dbReference type="EMBL" id="MCU4753225.1"/>
    </source>
</evidence>
<dbReference type="PANTHER" id="PTHR12151">
    <property type="entry name" value="ELECTRON TRANSPORT PROTIN SCO1/SENC FAMILY MEMBER"/>
    <property type="match status" value="1"/>
</dbReference>
<dbReference type="GO" id="GO:0046872">
    <property type="term" value="F:metal ion binding"/>
    <property type="evidence" value="ECO:0007669"/>
    <property type="project" value="UniProtKB-KW"/>
</dbReference>
<evidence type="ECO:0000256" key="2">
    <source>
        <dbReference type="PIRSR" id="PIRSR603782-1"/>
    </source>
</evidence>
<protein>
    <submittedName>
        <fullName evidence="4">SCO family protein</fullName>
    </submittedName>
</protein>
<dbReference type="PANTHER" id="PTHR12151:SF25">
    <property type="entry name" value="LINALOOL DEHYDRATASE_ISOMERASE DOMAIN-CONTAINING PROTEIN"/>
    <property type="match status" value="1"/>
</dbReference>
<feature type="binding site" evidence="2">
    <location>
        <position position="99"/>
    </location>
    <ligand>
        <name>Cu cation</name>
        <dbReference type="ChEBI" id="CHEBI:23378"/>
    </ligand>
</feature>
<dbReference type="InterPro" id="IPR003782">
    <property type="entry name" value="SCO1/SenC"/>
</dbReference>
<name>A0AAP2ZAZ1_9EURY</name>
<dbReference type="PROSITE" id="PS51257">
    <property type="entry name" value="PROKAR_LIPOPROTEIN"/>
    <property type="match status" value="1"/>
</dbReference>
<proteinExistence type="inferred from homology"/>
<dbReference type="Pfam" id="PF02630">
    <property type="entry name" value="SCO1-SenC"/>
    <property type="match status" value="1"/>
</dbReference>
<keyword evidence="3" id="KW-1015">Disulfide bond</keyword>
<keyword evidence="2" id="KW-0186">Copper</keyword>
<evidence type="ECO:0000256" key="3">
    <source>
        <dbReference type="PIRSR" id="PIRSR603782-2"/>
    </source>
</evidence>
<comment type="caution">
    <text evidence="4">The sequence shown here is derived from an EMBL/GenBank/DDBJ whole genome shotgun (WGS) entry which is preliminary data.</text>
</comment>
<dbReference type="EMBL" id="JAOPJZ010000014">
    <property type="protein sequence ID" value="MCU4753225.1"/>
    <property type="molecule type" value="Genomic_DNA"/>
</dbReference>
<sequence length="241" mass="26872">MNRHSNAPSFDRRRFLTVAGSGVVATMAGCLGLRGGNDNVVLDEPDAYDRTVEADVDWPIYGEQIPTATVPAPLLDRSVTTTEFTGERHTLFTFIFTRCPGACPGLMAVLRHVQADSVENDYADEVAFMPITFDPEHDTPSVLEDYEQRHGVERSLEHWFTLRPETPERAQEVVEETFGCMFERTEDAESDSEGETMDMAFMHTSLVLLANKDGYVERAYTGDVPAPSTIVDDARTIVEGW</sequence>
<comment type="similarity">
    <text evidence="1">Belongs to the SCO1/2 family.</text>
</comment>
<gene>
    <name evidence="4" type="ORF">OB919_14765</name>
</gene>